<dbReference type="EMBL" id="JAIZAY010000001">
    <property type="protein sequence ID" value="KAJ8048452.1"/>
    <property type="molecule type" value="Genomic_DNA"/>
</dbReference>
<comment type="caution">
    <text evidence="1">The sequence shown here is derived from an EMBL/GenBank/DDBJ whole genome shotgun (WGS) entry which is preliminary data.</text>
</comment>
<dbReference type="PANTHER" id="PTHR33480">
    <property type="entry name" value="SET DOMAIN-CONTAINING PROTEIN-RELATED"/>
    <property type="match status" value="1"/>
</dbReference>
<organism evidence="1 2">
    <name type="scientific">Holothuria leucospilota</name>
    <name type="common">Black long sea cucumber</name>
    <name type="synonym">Mertensiothuria leucospilota</name>
    <dbReference type="NCBI Taxonomy" id="206669"/>
    <lineage>
        <taxon>Eukaryota</taxon>
        <taxon>Metazoa</taxon>
        <taxon>Echinodermata</taxon>
        <taxon>Eleutherozoa</taxon>
        <taxon>Echinozoa</taxon>
        <taxon>Holothuroidea</taxon>
        <taxon>Aspidochirotacea</taxon>
        <taxon>Aspidochirotida</taxon>
        <taxon>Holothuriidae</taxon>
        <taxon>Holothuria</taxon>
    </lineage>
</organism>
<dbReference type="AlphaFoldDB" id="A0A9Q1CMN3"/>
<proteinExistence type="predicted"/>
<gene>
    <name evidence="1" type="ORF">HOLleu_00777</name>
</gene>
<reference evidence="1" key="1">
    <citation type="submission" date="2021-10" db="EMBL/GenBank/DDBJ databases">
        <title>Tropical sea cucumber genome reveals ecological adaptation and Cuvierian tubules defense mechanism.</title>
        <authorList>
            <person name="Chen T."/>
        </authorList>
    </citation>
    <scope>NUCLEOTIDE SEQUENCE</scope>
    <source>
        <strain evidence="1">Nanhai2018</strain>
        <tissue evidence="1">Muscle</tissue>
    </source>
</reference>
<name>A0A9Q1CMN3_HOLLE</name>
<protein>
    <submittedName>
        <fullName evidence="1">Uncharacterized protein</fullName>
    </submittedName>
</protein>
<dbReference type="OrthoDB" id="5376140at2759"/>
<keyword evidence="2" id="KW-1185">Reference proteome</keyword>
<evidence type="ECO:0000313" key="1">
    <source>
        <dbReference type="EMBL" id="KAJ8048452.1"/>
    </source>
</evidence>
<evidence type="ECO:0000313" key="2">
    <source>
        <dbReference type="Proteomes" id="UP001152320"/>
    </source>
</evidence>
<dbReference type="PANTHER" id="PTHR33480:SF1">
    <property type="entry name" value="TYR RECOMBINASE DOMAIN-CONTAINING PROTEIN"/>
    <property type="match status" value="1"/>
</dbReference>
<sequence length="283" mass="32201">MDPKDFVPCPSCYGYFQKKKKKKKKLWKHSCPLKAQIPTLAKKTRRQTVRGGKMLLPCSCQSSEIEELLSKLNNDDAARVVKSDDLILKLAKKEHLKLGHDGEQQSYIRTKLREMARLLIEVRVTTKEPNQNLTELIDSAKYDVVVSSARSIAGFDKSKHSYKVSSLALKVGHTLKSCALIVKAEALKIGGESAVCRSTKFLQLCELKWGEDVALHAHRTVTEQKKEQAKETTTCRRHFLSYYLLEGIFKDTKTGATAENRRHLYSMELVRWGLTTHQHECVI</sequence>
<accession>A0A9Q1CMN3</accession>
<dbReference type="Proteomes" id="UP001152320">
    <property type="component" value="Chromosome 1"/>
</dbReference>